<reference evidence="1" key="1">
    <citation type="submission" date="2016-11" db="EMBL/GenBank/DDBJ databases">
        <title>The genome sequence of Colletotrichum cuscutae.</title>
        <authorList>
            <person name="Baroncelli R."/>
        </authorList>
    </citation>
    <scope>NUCLEOTIDE SEQUENCE</scope>
    <source>
        <strain evidence="1">IMI 304802</strain>
    </source>
</reference>
<evidence type="ECO:0000313" key="2">
    <source>
        <dbReference type="Proteomes" id="UP001239213"/>
    </source>
</evidence>
<comment type="caution">
    <text evidence="1">The sequence shown here is derived from an EMBL/GenBank/DDBJ whole genome shotgun (WGS) entry which is preliminary data.</text>
</comment>
<sequence>MDLAQFLYLEAEQPSKVLIQSAVVQEPENWTAEETIVQCPKSEIHEQIYEHFKKEYGITIAYKIGLASIKSIEQKGPYILRTLRPTQRVHVSTPANAVDVHTATTMKNTSSGSRGCSYYSQDKAQSL</sequence>
<name>A0AAI9Y3R5_9PEZI</name>
<evidence type="ECO:0000313" key="1">
    <source>
        <dbReference type="EMBL" id="KAK1479039.1"/>
    </source>
</evidence>
<accession>A0AAI9Y3R5</accession>
<gene>
    <name evidence="1" type="ORF">CCUS01_16420</name>
</gene>
<keyword evidence="2" id="KW-1185">Reference proteome</keyword>
<dbReference type="EMBL" id="MPDP01000120">
    <property type="protein sequence ID" value="KAK1479039.1"/>
    <property type="molecule type" value="Genomic_DNA"/>
</dbReference>
<dbReference type="Proteomes" id="UP001239213">
    <property type="component" value="Unassembled WGS sequence"/>
</dbReference>
<dbReference type="AlphaFoldDB" id="A0AAI9Y3R5"/>
<organism evidence="1 2">
    <name type="scientific">Colletotrichum cuscutae</name>
    <dbReference type="NCBI Taxonomy" id="1209917"/>
    <lineage>
        <taxon>Eukaryota</taxon>
        <taxon>Fungi</taxon>
        <taxon>Dikarya</taxon>
        <taxon>Ascomycota</taxon>
        <taxon>Pezizomycotina</taxon>
        <taxon>Sordariomycetes</taxon>
        <taxon>Hypocreomycetidae</taxon>
        <taxon>Glomerellales</taxon>
        <taxon>Glomerellaceae</taxon>
        <taxon>Colletotrichum</taxon>
        <taxon>Colletotrichum acutatum species complex</taxon>
    </lineage>
</organism>
<protein>
    <submittedName>
        <fullName evidence="1">Uncharacterized protein</fullName>
    </submittedName>
</protein>
<proteinExistence type="predicted"/>